<dbReference type="PANTHER" id="PTHR48011">
    <property type="entry name" value="CCR4-NOT TRANSCRIPTIONAL COMPLEX SUBUNIT CAF120-RELATED"/>
    <property type="match status" value="1"/>
</dbReference>
<evidence type="ECO:0000313" key="8">
    <source>
        <dbReference type="EMBL" id="KAF7135118.1"/>
    </source>
</evidence>
<dbReference type="Pfam" id="PF00069">
    <property type="entry name" value="Pkinase"/>
    <property type="match status" value="1"/>
</dbReference>
<evidence type="ECO:0000256" key="3">
    <source>
        <dbReference type="ARBA" id="ARBA00022777"/>
    </source>
</evidence>
<dbReference type="GO" id="GO:0004674">
    <property type="term" value="F:protein serine/threonine kinase activity"/>
    <property type="evidence" value="ECO:0007669"/>
    <property type="project" value="UniProtKB-KW"/>
</dbReference>
<keyword evidence="1" id="KW-0808">Transferase</keyword>
<dbReference type="InterPro" id="IPR008271">
    <property type="entry name" value="Ser/Thr_kinase_AS"/>
</dbReference>
<dbReference type="Proteomes" id="UP000626092">
    <property type="component" value="Unassembled WGS sequence"/>
</dbReference>
<dbReference type="EMBL" id="WJXA01000008">
    <property type="protein sequence ID" value="KAF7135118.1"/>
    <property type="molecule type" value="Genomic_DNA"/>
</dbReference>
<proteinExistence type="inferred from homology"/>
<dbReference type="InterPro" id="IPR052751">
    <property type="entry name" value="Plant_MAPKKK"/>
</dbReference>
<sequence>MEWVRGEVVGRGSFGTVNLAKPRKQSTGFPQFMAVKSCGSSHSASLMTEKSILDELSGCPQIIRCFGSDFSVENGEKLYNLLLEYASGGNLAEKIKNPGCRSLPESEVRRYTKSVLRGLQHIHKNGFVHCDIKVQNILLCSGNRNDVAKIADFGLAKKAGEKREKVRFEVRGTPLYMAPETVSAGEIEPPADVWGLGCLVAEMVAGAPAWRCSPSDDVCKLLMRIGVGDEIPEIPGDFSEEGKDFLGKCFLKDPTKRWTAEMLLNHPFVVDQDDTVPLDDTWEASTTGSPTGPFDFPDWESPCSITSLPSPDKSWGSNRLSSTSAERLRRLLTERRPDWSVLDSWVTEGRGERKRLDWLERDTEDDVKDNLTPLKSPQLGELSLYSGFL</sequence>
<keyword evidence="4 5" id="KW-0067">ATP-binding</keyword>
<dbReference type="InterPro" id="IPR011009">
    <property type="entry name" value="Kinase-like_dom_sf"/>
</dbReference>
<dbReference type="CDD" id="cd06606">
    <property type="entry name" value="STKc_MAPKKK"/>
    <property type="match status" value="1"/>
</dbReference>
<evidence type="ECO:0000256" key="5">
    <source>
        <dbReference type="PROSITE-ProRule" id="PRU10141"/>
    </source>
</evidence>
<feature type="domain" description="Protein kinase" evidence="7">
    <location>
        <begin position="3"/>
        <end position="269"/>
    </location>
</feature>
<reference evidence="8" key="1">
    <citation type="submission" date="2019-11" db="EMBL/GenBank/DDBJ databases">
        <authorList>
            <person name="Liu Y."/>
            <person name="Hou J."/>
            <person name="Li T.-Q."/>
            <person name="Guan C.-H."/>
            <person name="Wu X."/>
            <person name="Wu H.-Z."/>
            <person name="Ling F."/>
            <person name="Zhang R."/>
            <person name="Shi X.-G."/>
            <person name="Ren J.-P."/>
            <person name="Chen E.-F."/>
            <person name="Sun J.-M."/>
        </authorList>
    </citation>
    <scope>NUCLEOTIDE SEQUENCE</scope>
    <source>
        <strain evidence="8">Adult_tree_wgs_1</strain>
        <tissue evidence="8">Leaves</tissue>
    </source>
</reference>
<accession>A0A834GIQ1</accession>
<dbReference type="InterPro" id="IPR000719">
    <property type="entry name" value="Prot_kinase_dom"/>
</dbReference>
<comment type="similarity">
    <text evidence="6">Belongs to the protein kinase superfamily.</text>
</comment>
<evidence type="ECO:0000313" key="9">
    <source>
        <dbReference type="Proteomes" id="UP000626092"/>
    </source>
</evidence>
<keyword evidence="9" id="KW-1185">Reference proteome</keyword>
<organism evidence="8 9">
    <name type="scientific">Rhododendron simsii</name>
    <name type="common">Sims's rhododendron</name>
    <dbReference type="NCBI Taxonomy" id="118357"/>
    <lineage>
        <taxon>Eukaryota</taxon>
        <taxon>Viridiplantae</taxon>
        <taxon>Streptophyta</taxon>
        <taxon>Embryophyta</taxon>
        <taxon>Tracheophyta</taxon>
        <taxon>Spermatophyta</taxon>
        <taxon>Magnoliopsida</taxon>
        <taxon>eudicotyledons</taxon>
        <taxon>Gunneridae</taxon>
        <taxon>Pentapetalae</taxon>
        <taxon>asterids</taxon>
        <taxon>Ericales</taxon>
        <taxon>Ericaceae</taxon>
        <taxon>Ericoideae</taxon>
        <taxon>Rhodoreae</taxon>
        <taxon>Rhododendron</taxon>
    </lineage>
</organism>
<protein>
    <recommendedName>
        <fullName evidence="7">Protein kinase domain-containing protein</fullName>
    </recommendedName>
</protein>
<comment type="caution">
    <text evidence="8">The sequence shown here is derived from an EMBL/GenBank/DDBJ whole genome shotgun (WGS) entry which is preliminary data.</text>
</comment>
<dbReference type="SMART" id="SM00220">
    <property type="entry name" value="S_TKc"/>
    <property type="match status" value="1"/>
</dbReference>
<dbReference type="PROSITE" id="PS00108">
    <property type="entry name" value="PROTEIN_KINASE_ST"/>
    <property type="match status" value="1"/>
</dbReference>
<dbReference type="PROSITE" id="PS50011">
    <property type="entry name" value="PROTEIN_KINASE_DOM"/>
    <property type="match status" value="1"/>
</dbReference>
<dbReference type="AlphaFoldDB" id="A0A834GIQ1"/>
<evidence type="ECO:0000256" key="1">
    <source>
        <dbReference type="ARBA" id="ARBA00022679"/>
    </source>
</evidence>
<dbReference type="GO" id="GO:0007165">
    <property type="term" value="P:signal transduction"/>
    <property type="evidence" value="ECO:0007669"/>
    <property type="project" value="TreeGrafter"/>
</dbReference>
<keyword evidence="3" id="KW-0418">Kinase</keyword>
<dbReference type="GO" id="GO:0005524">
    <property type="term" value="F:ATP binding"/>
    <property type="evidence" value="ECO:0007669"/>
    <property type="project" value="UniProtKB-UniRule"/>
</dbReference>
<dbReference type="PANTHER" id="PTHR48011:SF18">
    <property type="entry name" value="MITOGEN-ACTIVATED PROTEIN KINASE KINASE KINASE 19-RELATED"/>
    <property type="match status" value="1"/>
</dbReference>
<gene>
    <name evidence="8" type="ORF">RHSIM_Rhsim08G0099800</name>
</gene>
<evidence type="ECO:0000256" key="4">
    <source>
        <dbReference type="ARBA" id="ARBA00022840"/>
    </source>
</evidence>
<dbReference type="Gene3D" id="1.10.510.10">
    <property type="entry name" value="Transferase(Phosphotransferase) domain 1"/>
    <property type="match status" value="1"/>
</dbReference>
<dbReference type="InterPro" id="IPR017441">
    <property type="entry name" value="Protein_kinase_ATP_BS"/>
</dbReference>
<keyword evidence="6" id="KW-0723">Serine/threonine-protein kinase</keyword>
<evidence type="ECO:0000256" key="2">
    <source>
        <dbReference type="ARBA" id="ARBA00022741"/>
    </source>
</evidence>
<dbReference type="SUPFAM" id="SSF56112">
    <property type="entry name" value="Protein kinase-like (PK-like)"/>
    <property type="match status" value="1"/>
</dbReference>
<dbReference type="PROSITE" id="PS00107">
    <property type="entry name" value="PROTEIN_KINASE_ATP"/>
    <property type="match status" value="1"/>
</dbReference>
<keyword evidence="2 5" id="KW-0547">Nucleotide-binding</keyword>
<evidence type="ECO:0000256" key="6">
    <source>
        <dbReference type="RuleBase" id="RU000304"/>
    </source>
</evidence>
<feature type="binding site" evidence="5">
    <location>
        <position position="36"/>
    </location>
    <ligand>
        <name>ATP</name>
        <dbReference type="ChEBI" id="CHEBI:30616"/>
    </ligand>
</feature>
<dbReference type="OrthoDB" id="8693905at2759"/>
<evidence type="ECO:0000259" key="7">
    <source>
        <dbReference type="PROSITE" id="PS50011"/>
    </source>
</evidence>
<name>A0A834GIQ1_RHOSS</name>